<gene>
    <name evidence="1" type="ORF">J2W69_002378</name>
</gene>
<reference evidence="1 2" key="1">
    <citation type="submission" date="2023-07" db="EMBL/GenBank/DDBJ databases">
        <title>Sorghum-associated microbial communities from plants grown in Nebraska, USA.</title>
        <authorList>
            <person name="Schachtman D."/>
        </authorList>
    </citation>
    <scope>NUCLEOTIDE SEQUENCE [LARGE SCALE GENOMIC DNA]</scope>
    <source>
        <strain evidence="1 2">4138</strain>
    </source>
</reference>
<evidence type="ECO:0000313" key="1">
    <source>
        <dbReference type="EMBL" id="MDR7121427.1"/>
    </source>
</evidence>
<keyword evidence="2" id="KW-1185">Reference proteome</keyword>
<organism evidence="1 2">
    <name type="scientific">Rheinheimera soli</name>
    <dbReference type="NCBI Taxonomy" id="443616"/>
    <lineage>
        <taxon>Bacteria</taxon>
        <taxon>Pseudomonadati</taxon>
        <taxon>Pseudomonadota</taxon>
        <taxon>Gammaproteobacteria</taxon>
        <taxon>Chromatiales</taxon>
        <taxon>Chromatiaceae</taxon>
        <taxon>Rheinheimera</taxon>
    </lineage>
</organism>
<dbReference type="EMBL" id="JAVDWR010000007">
    <property type="protein sequence ID" value="MDR7121427.1"/>
    <property type="molecule type" value="Genomic_DNA"/>
</dbReference>
<dbReference type="Proteomes" id="UP001257909">
    <property type="component" value="Unassembled WGS sequence"/>
</dbReference>
<proteinExistence type="predicted"/>
<comment type="caution">
    <text evidence="1">The sequence shown here is derived from an EMBL/GenBank/DDBJ whole genome shotgun (WGS) entry which is preliminary data.</text>
</comment>
<sequence length="51" mass="5698">MFACIRIQNGGLSPYSRGAVESIQSDLFKSKFLRIHNGLIYFISAPILPNI</sequence>
<protein>
    <submittedName>
        <fullName evidence="1">Uncharacterized protein</fullName>
    </submittedName>
</protein>
<accession>A0ABU1W0I2</accession>
<evidence type="ECO:0000313" key="2">
    <source>
        <dbReference type="Proteomes" id="UP001257909"/>
    </source>
</evidence>
<name>A0ABU1W0I2_9GAMM</name>